<dbReference type="InterPro" id="IPR013952">
    <property type="entry name" value="DUF1776_fun"/>
</dbReference>
<organism evidence="2 3">
    <name type="scientific">Rhynchosporium secalis</name>
    <name type="common">Barley scald fungus</name>
    <dbReference type="NCBI Taxonomy" id="38038"/>
    <lineage>
        <taxon>Eukaryota</taxon>
        <taxon>Fungi</taxon>
        <taxon>Dikarya</taxon>
        <taxon>Ascomycota</taxon>
        <taxon>Pezizomycotina</taxon>
        <taxon>Leotiomycetes</taxon>
        <taxon>Helotiales</taxon>
        <taxon>Ploettnerulaceae</taxon>
        <taxon>Rhynchosporium</taxon>
    </lineage>
</organism>
<dbReference type="AlphaFoldDB" id="A0A1E1MCT2"/>
<dbReference type="Proteomes" id="UP000177625">
    <property type="component" value="Unassembled WGS sequence"/>
</dbReference>
<evidence type="ECO:0008006" key="4">
    <source>
        <dbReference type="Google" id="ProtNLM"/>
    </source>
</evidence>
<accession>A0A1E1MCT2</accession>
<keyword evidence="3" id="KW-1185">Reference proteome</keyword>
<feature type="region of interest" description="Disordered" evidence="1">
    <location>
        <begin position="460"/>
        <end position="515"/>
    </location>
</feature>
<name>A0A1E1MCT2_RHYSE</name>
<evidence type="ECO:0000313" key="3">
    <source>
        <dbReference type="Proteomes" id="UP000177625"/>
    </source>
</evidence>
<evidence type="ECO:0000256" key="1">
    <source>
        <dbReference type="SAM" id="MobiDB-lite"/>
    </source>
</evidence>
<dbReference type="EMBL" id="FJVC01000270">
    <property type="protein sequence ID" value="CZT46903.1"/>
    <property type="molecule type" value="Genomic_DNA"/>
</dbReference>
<protein>
    <recommendedName>
        <fullName evidence="4">DUF1776-domain-containing protein</fullName>
    </recommendedName>
</protein>
<dbReference type="SUPFAM" id="SSF51735">
    <property type="entry name" value="NAD(P)-binding Rossmann-fold domains"/>
    <property type="match status" value="1"/>
</dbReference>
<dbReference type="Pfam" id="PF08643">
    <property type="entry name" value="DUF1776"/>
    <property type="match status" value="1"/>
</dbReference>
<proteinExistence type="predicted"/>
<gene>
    <name evidence="2" type="ORF">RSE6_07411</name>
</gene>
<dbReference type="Gene3D" id="3.40.50.720">
    <property type="entry name" value="NAD(P)-binding Rossmann-like Domain"/>
    <property type="match status" value="1"/>
</dbReference>
<feature type="compositionally biased region" description="Basic and acidic residues" evidence="1">
    <location>
        <begin position="498"/>
        <end position="515"/>
    </location>
</feature>
<dbReference type="PANTHER" id="PTHR43313:SF1">
    <property type="entry name" value="3BETA-HYDROXYSTEROID DEHYDROGENASE DHS-16"/>
    <property type="match status" value="1"/>
</dbReference>
<sequence>MSADDQAFLDVLSSVPNDIWRYSNDIADYVDQHLAKVSNTLREALSSSQWIPESARPRPPRPPPQSFAQAVASSTTFIAQVHQWIFKNKILTTVIVIALGGVTYHVVKRKSSYRKKRRAKRANNGARLEVVVVAGSPSEAITRSVMLDLERRGFIVYVVCNTIEEEVLVQNESRPDIKPLTIDIVDPSSARASIDRFTAHLQTPHAAFQGAKAHHLTLRSLILIPSSTYPSLPIAALSASNLSDLLNTRLLTPILTLQNFLPLLQRLPFSHPHLHANSAGPVPKPSVLLLTPSIITSLSPAFHAPESLINSALTSLSRVLTAEISPLNIPVTHLQLGTFDTSTFTPHSRSTTTPSAQRAETLRWDDSTRLSYSKNFVASTSTEGSKSALGKGTPLRELNNAVFDAVVRGRGGIVRVGMGSGLYGFVGRWVPSGLVSWMMGVRRVEGGVMQGEFGRGLITAGPASSVGSESERGPESPASRFPISGLGNGDSEYISVSGDRDNDREIGVDGEGHQM</sequence>
<dbReference type="InterPro" id="IPR036291">
    <property type="entry name" value="NAD(P)-bd_dom_sf"/>
</dbReference>
<evidence type="ECO:0000313" key="2">
    <source>
        <dbReference type="EMBL" id="CZT46903.1"/>
    </source>
</evidence>
<feature type="region of interest" description="Disordered" evidence="1">
    <location>
        <begin position="48"/>
        <end position="67"/>
    </location>
</feature>
<reference evidence="3" key="1">
    <citation type="submission" date="2016-03" db="EMBL/GenBank/DDBJ databases">
        <authorList>
            <person name="Guldener U."/>
        </authorList>
    </citation>
    <scope>NUCLEOTIDE SEQUENCE [LARGE SCALE GENOMIC DNA]</scope>
</reference>
<dbReference type="PANTHER" id="PTHR43313">
    <property type="entry name" value="SHORT-CHAIN DEHYDROGENASE/REDUCTASE FAMILY 9C"/>
    <property type="match status" value="1"/>
</dbReference>